<name>A0ABC8TIJ5_9AQUA</name>
<organism evidence="2 3">
    <name type="scientific">Ilex paraguariensis</name>
    <name type="common">yerba mate</name>
    <dbReference type="NCBI Taxonomy" id="185542"/>
    <lineage>
        <taxon>Eukaryota</taxon>
        <taxon>Viridiplantae</taxon>
        <taxon>Streptophyta</taxon>
        <taxon>Embryophyta</taxon>
        <taxon>Tracheophyta</taxon>
        <taxon>Spermatophyta</taxon>
        <taxon>Magnoliopsida</taxon>
        <taxon>eudicotyledons</taxon>
        <taxon>Gunneridae</taxon>
        <taxon>Pentapetalae</taxon>
        <taxon>asterids</taxon>
        <taxon>campanulids</taxon>
        <taxon>Aquifoliales</taxon>
        <taxon>Aquifoliaceae</taxon>
        <taxon>Ilex</taxon>
    </lineage>
</organism>
<feature type="non-terminal residue" evidence="2">
    <location>
        <position position="1"/>
    </location>
</feature>
<feature type="compositionally biased region" description="Polar residues" evidence="1">
    <location>
        <begin position="51"/>
        <end position="63"/>
    </location>
</feature>
<evidence type="ECO:0000313" key="3">
    <source>
        <dbReference type="Proteomes" id="UP001642360"/>
    </source>
</evidence>
<proteinExistence type="predicted"/>
<evidence type="ECO:0000313" key="2">
    <source>
        <dbReference type="EMBL" id="CAK9169277.1"/>
    </source>
</evidence>
<feature type="region of interest" description="Disordered" evidence="1">
    <location>
        <begin position="18"/>
        <end position="80"/>
    </location>
</feature>
<gene>
    <name evidence="2" type="ORF">ILEXP_LOCUS38724</name>
</gene>
<dbReference type="Proteomes" id="UP001642360">
    <property type="component" value="Unassembled WGS sequence"/>
</dbReference>
<sequence>HSSDQEVKKCTNTLIRAFRLPTTQNQRALPKPSHSSSNQEDRFGSVASRKNALSSSSNHTATVFSDEEDQCDEDQSDEED</sequence>
<comment type="caution">
    <text evidence="2">The sequence shown here is derived from an EMBL/GenBank/DDBJ whole genome shotgun (WGS) entry which is preliminary data.</text>
</comment>
<keyword evidence="3" id="KW-1185">Reference proteome</keyword>
<reference evidence="2 3" key="1">
    <citation type="submission" date="2024-02" db="EMBL/GenBank/DDBJ databases">
        <authorList>
            <person name="Vignale AGUSTIN F."/>
            <person name="Sosa J E."/>
            <person name="Modenutti C."/>
        </authorList>
    </citation>
    <scope>NUCLEOTIDE SEQUENCE [LARGE SCALE GENOMIC DNA]</scope>
</reference>
<accession>A0ABC8TIJ5</accession>
<protein>
    <submittedName>
        <fullName evidence="2">Uncharacterized protein</fullName>
    </submittedName>
</protein>
<dbReference type="AlphaFoldDB" id="A0ABC8TIJ5"/>
<evidence type="ECO:0000256" key="1">
    <source>
        <dbReference type="SAM" id="MobiDB-lite"/>
    </source>
</evidence>
<feature type="compositionally biased region" description="Acidic residues" evidence="1">
    <location>
        <begin position="65"/>
        <end position="80"/>
    </location>
</feature>
<dbReference type="EMBL" id="CAUOFW020005280">
    <property type="protein sequence ID" value="CAK9169277.1"/>
    <property type="molecule type" value="Genomic_DNA"/>
</dbReference>
<feature type="compositionally biased region" description="Polar residues" evidence="1">
    <location>
        <begin position="21"/>
        <end position="38"/>
    </location>
</feature>